<evidence type="ECO:0000313" key="2">
    <source>
        <dbReference type="EMBL" id="SFK55764.1"/>
    </source>
</evidence>
<dbReference type="RefSeq" id="WP_091942457.1">
    <property type="nucleotide sequence ID" value="NZ_FOSV01000002.1"/>
</dbReference>
<dbReference type="SUPFAM" id="SSF48371">
    <property type="entry name" value="ARM repeat"/>
    <property type="match status" value="1"/>
</dbReference>
<dbReference type="OrthoDB" id="435394at2"/>
<gene>
    <name evidence="2" type="ORF">SAMN04488125_102397</name>
</gene>
<evidence type="ECO:0000256" key="1">
    <source>
        <dbReference type="SAM" id="MobiDB-lite"/>
    </source>
</evidence>
<feature type="compositionally biased region" description="Basic and acidic residues" evidence="1">
    <location>
        <begin position="1017"/>
        <end position="1032"/>
    </location>
</feature>
<dbReference type="STRING" id="414703.SAMN04488125_102397"/>
<sequence length="1032" mass="110852">MRLVRKAALHLREGTSDKVYEVELVENDAVEGPARFLVNTRHGRRGASLREGTKTAQAVSAEAAQKIFDSVVVSKLNGGYRRTDLPAGDLPPAAAMPEGRDGVLLARLAACRRERWSERDRARLLWRIGQLRIAAATPALIALAAELGPAQAPYTLVWALARAGGEAARPALNDIAAGSDSVATRDLARFALATEAPAQADADLPDAVARAAGAGDVDGLCDALDALAFSKPARVGPALVALGRRARREPGLHAALCAAIPRLPARPPYLIGLRRLFKQAEMADDSGLFAATAYRFETAEPMYWRGPNHVYVPERRQSLPRDSLRYGSDASLGLSTATHDYLRRRIWRALRKRGEVGDPAFAAMAADYLLSLRPEDLKPRQAWTSWVRRPGQAWGRERRAYGPLGHHWTASQLLYRNAPGASPRPKSLRFVETAEPDPESRDEAFPDLWSARPDLALRLAVETEIAPVAMLGVRVLRADASAREALTPAELGRLLAAPVTSAQRLGFDTARDRLARGAAAPDLLAALIAARLPEARDLALQRIETDPTLPWSHESLAFALLTSPEPGVAAAVVRLADRGVPTAAATALGARLTAWLATMPPVPDATAQAAIGAVRAGLAALRPAHDWPLAPDSVMPLLRHPAPEVVAAGLDLLTRSGTEADRLPPDLWDALIGSDSETVQAAALRLLARSDDARLAAQAARVLAVASGPSPALRVAARPLVVRLASLDPALAERLARDLIDTLFRTAPDEAYPGDIVALLTEAMPGPLAALDPGTVWRLAQGRAKGAQLLGGSVLVERPPGLFSVRQIARLGGHPHVAVRRWAMAAYEAEPARFQAQAEDAVLLIESDWPDVTAFARAHFETWPEAAWTPAALAIVTDSVRPEVLAFARTLLRSRLRPGDAEAQLLRLLEHPSPSMHLLVTEMLTEAAIASEAAFARLIPLARIVMLQVLKGRVAKDRMAAFLRAQAVGHRERAERLLPLFSDLSLSGTARDRAAAILALRDIADAHPGLDTPLARRPPEQRVDGARPEAAR</sequence>
<dbReference type="EMBL" id="FOSV01000002">
    <property type="protein sequence ID" value="SFK55764.1"/>
    <property type="molecule type" value="Genomic_DNA"/>
</dbReference>
<protein>
    <recommendedName>
        <fullName evidence="4">WGR domain-containing protein</fullName>
    </recommendedName>
</protein>
<evidence type="ECO:0000313" key="3">
    <source>
        <dbReference type="Proteomes" id="UP000198804"/>
    </source>
</evidence>
<dbReference type="AlphaFoldDB" id="A0A1I4AHA7"/>
<name>A0A1I4AHA7_9HYPH</name>
<dbReference type="Proteomes" id="UP000198804">
    <property type="component" value="Unassembled WGS sequence"/>
</dbReference>
<dbReference type="Gene3D" id="2.20.140.10">
    <property type="entry name" value="WGR domain"/>
    <property type="match status" value="1"/>
</dbReference>
<feature type="region of interest" description="Disordered" evidence="1">
    <location>
        <begin position="1009"/>
        <end position="1032"/>
    </location>
</feature>
<proteinExistence type="predicted"/>
<accession>A0A1I4AHA7</accession>
<reference evidence="3" key="1">
    <citation type="submission" date="2016-10" db="EMBL/GenBank/DDBJ databases">
        <authorList>
            <person name="Varghese N."/>
            <person name="Submissions S."/>
        </authorList>
    </citation>
    <scope>NUCLEOTIDE SEQUENCE [LARGE SCALE GENOMIC DNA]</scope>
    <source>
        <strain evidence="3">CGMCC 1.6474</strain>
    </source>
</reference>
<dbReference type="InterPro" id="IPR016024">
    <property type="entry name" value="ARM-type_fold"/>
</dbReference>
<evidence type="ECO:0008006" key="4">
    <source>
        <dbReference type="Google" id="ProtNLM"/>
    </source>
</evidence>
<keyword evidence="3" id="KW-1185">Reference proteome</keyword>
<dbReference type="CDD" id="cd07998">
    <property type="entry name" value="WGR_DNA_ligase"/>
    <property type="match status" value="1"/>
</dbReference>
<organism evidence="2 3">
    <name type="scientific">Methylorubrum salsuginis</name>
    <dbReference type="NCBI Taxonomy" id="414703"/>
    <lineage>
        <taxon>Bacteria</taxon>
        <taxon>Pseudomonadati</taxon>
        <taxon>Pseudomonadota</taxon>
        <taxon>Alphaproteobacteria</taxon>
        <taxon>Hyphomicrobiales</taxon>
        <taxon>Methylobacteriaceae</taxon>
        <taxon>Methylorubrum</taxon>
    </lineage>
</organism>